<dbReference type="Pfam" id="PF01508">
    <property type="entry name" value="Paramecium_SA"/>
    <property type="match status" value="1"/>
</dbReference>
<reference evidence="3" key="4">
    <citation type="submission" date="2006-03" db="EMBL/GenBank/DDBJ databases">
        <authorList>
            <consortium name="Genoscope"/>
        </authorList>
    </citation>
    <scope>NUCLEOTIDE SEQUENCE</scope>
    <source>
        <strain evidence="3">Stock d4-2</strain>
    </source>
</reference>
<sequence length="266" mass="29870">MEFIIVSLLLISTFGWVVKIENQCSCSQYRLQAECVSSLGCRWNINSNLCLDIQCNSIKTQAECLQYSQSCSFNYSTLTCATFTSCKNLSGNTVSQCQIQNPMCLWVSGNSCIDYDCQNFNLNSCPQFCINTGTACENFPTCEKLNQTYCSIYSGVCNWNSNRCQNYECSNFVTISQCQFVMESENTIKPCYWNQTQCINAPDASVFNANQCFIQTAGKYHWSSNNSTAGTCEQCYGSSQIYEPLTQYLSKGLILNIIVVGIFMVI</sequence>
<keyword evidence="1" id="KW-0732">Signal</keyword>
<dbReference type="OrthoDB" id="298249at2759"/>
<dbReference type="EMBL" id="CR933358">
    <property type="protein sequence ID" value="CAI44464.1"/>
    <property type="molecule type" value="Genomic_DNA"/>
</dbReference>
<gene>
    <name evidence="2" type="primary">mag1</name>
    <name evidence="3" type="ORF">GSPATT00006992001</name>
</gene>
<evidence type="ECO:0000313" key="4">
    <source>
        <dbReference type="Proteomes" id="UP000000600"/>
    </source>
</evidence>
<dbReference type="HOGENOM" id="CLU_077273_0_0_1"/>
<dbReference type="OMA" id="CIDYDCQ"/>
<feature type="signal peptide" evidence="1">
    <location>
        <begin position="1"/>
        <end position="19"/>
    </location>
</feature>
<dbReference type="GeneID" id="5021963"/>
<organism evidence="2">
    <name type="scientific">Paramecium tetraurelia</name>
    <dbReference type="NCBI Taxonomy" id="5888"/>
    <lineage>
        <taxon>Eukaryota</taxon>
        <taxon>Sar</taxon>
        <taxon>Alveolata</taxon>
        <taxon>Ciliophora</taxon>
        <taxon>Intramacronucleata</taxon>
        <taxon>Oligohymenophorea</taxon>
        <taxon>Peniculida</taxon>
        <taxon>Parameciidae</taxon>
        <taxon>Paramecium</taxon>
    </lineage>
</organism>
<dbReference type="EMBL" id="CT868063">
    <property type="protein sequence ID" value="CAK68781.1"/>
    <property type="molecule type" value="Genomic_DNA"/>
</dbReference>
<name>Q3SD99_PARTE</name>
<evidence type="ECO:0000313" key="2">
    <source>
        <dbReference type="EMBL" id="CAI44464.1"/>
    </source>
</evidence>
<reference evidence="2" key="1">
    <citation type="submission" date="2005-01" db="EMBL/GenBank/DDBJ databases">
        <authorList>
            <person name="Genoscope"/>
        </authorList>
    </citation>
    <scope>NUCLEOTIDE SEQUENCE</scope>
    <source>
        <strain evidence="2">D4-2</strain>
    </source>
</reference>
<dbReference type="RefSeq" id="XP_001436178.1">
    <property type="nucleotide sequence ID" value="XM_001436141.1"/>
</dbReference>
<accession>Q3SD99</accession>
<proteinExistence type="predicted"/>
<reference evidence="2" key="2">
    <citation type="submission" date="2005-09" db="EMBL/GenBank/DDBJ databases">
        <title>Mini antigens: a family of shorter proteins related to surface (immobilization) antigens in Paramecium.</title>
        <authorList>
            <person name="Meyer E."/>
        </authorList>
    </citation>
    <scope>NUCLEOTIDE SEQUENCE</scope>
    <source>
        <strain evidence="2">D4-2</strain>
    </source>
</reference>
<evidence type="ECO:0000313" key="3">
    <source>
        <dbReference type="EMBL" id="CAK68781.1"/>
    </source>
</evidence>
<dbReference type="AlphaFoldDB" id="Q3SD99"/>
<protein>
    <submittedName>
        <fullName evidence="3">Chromosome undetermined scaffold_17, whole genome shotgun sequence</fullName>
    </submittedName>
    <submittedName>
        <fullName evidence="2">Mini antigen</fullName>
    </submittedName>
</protein>
<dbReference type="Proteomes" id="UP000000600">
    <property type="component" value="Unassembled WGS sequence"/>
</dbReference>
<dbReference type="InterPro" id="IPR002895">
    <property type="entry name" value="Paramecium_SA"/>
</dbReference>
<dbReference type="InParanoid" id="Q3SD99"/>
<keyword evidence="4" id="KW-1185">Reference proteome</keyword>
<feature type="chain" id="PRO_5010137963" evidence="1">
    <location>
        <begin position="20"/>
        <end position="266"/>
    </location>
</feature>
<evidence type="ECO:0000256" key="1">
    <source>
        <dbReference type="SAM" id="SignalP"/>
    </source>
</evidence>
<dbReference type="KEGG" id="ptm:GSPATT00006992001"/>
<reference evidence="3 4" key="3">
    <citation type="journal article" date="2006" name="Nature">
        <title>Global trends of whole-genome duplications revealed by the ciliate Paramecium tetraurelia.</title>
        <authorList>
            <consortium name="Genoscope"/>
            <person name="Aury J.-M."/>
            <person name="Jaillon O."/>
            <person name="Duret L."/>
            <person name="Noel B."/>
            <person name="Jubin C."/>
            <person name="Porcel B.M."/>
            <person name="Segurens B."/>
            <person name="Daubin V."/>
            <person name="Anthouard V."/>
            <person name="Aiach N."/>
            <person name="Arnaiz O."/>
            <person name="Billaut A."/>
            <person name="Beisson J."/>
            <person name="Blanc I."/>
            <person name="Bouhouche K."/>
            <person name="Camara F."/>
            <person name="Duharcourt S."/>
            <person name="Guigo R."/>
            <person name="Gogendeau D."/>
            <person name="Katinka M."/>
            <person name="Keller A.-M."/>
            <person name="Kissmehl R."/>
            <person name="Klotz C."/>
            <person name="Koll F."/>
            <person name="Le Moue A."/>
            <person name="Lepere C."/>
            <person name="Malinsky S."/>
            <person name="Nowacki M."/>
            <person name="Nowak J.K."/>
            <person name="Plattner H."/>
            <person name="Poulain J."/>
            <person name="Ruiz F."/>
            <person name="Serrano V."/>
            <person name="Zagulski M."/>
            <person name="Dessen P."/>
            <person name="Betermier M."/>
            <person name="Weissenbach J."/>
            <person name="Scarpelli C."/>
            <person name="Schachter V."/>
            <person name="Sperling L."/>
            <person name="Meyer E."/>
            <person name="Cohen J."/>
            <person name="Wincker P."/>
        </authorList>
    </citation>
    <scope>NUCLEOTIDE SEQUENCE [LARGE SCALE GENOMIC DNA]</scope>
    <source>
        <strain evidence="3 4">Stock d4-2</strain>
    </source>
</reference>